<dbReference type="SUPFAM" id="SSF51905">
    <property type="entry name" value="FAD/NAD(P)-binding domain"/>
    <property type="match status" value="1"/>
</dbReference>
<dbReference type="InterPro" id="IPR000172">
    <property type="entry name" value="GMC_OxRdtase_N"/>
</dbReference>
<keyword evidence="19" id="KW-1185">Reference proteome</keyword>
<dbReference type="Gene3D" id="3.50.50.60">
    <property type="entry name" value="FAD/NAD(P)-binding domain"/>
    <property type="match status" value="3"/>
</dbReference>
<dbReference type="InterPro" id="IPR052542">
    <property type="entry name" value="Cholesterol_Oxidase"/>
</dbReference>
<keyword evidence="10" id="KW-0413">Isomerase</keyword>
<evidence type="ECO:0000256" key="4">
    <source>
        <dbReference type="ARBA" id="ARBA00022630"/>
    </source>
</evidence>
<dbReference type="EC" id="1.1.3.6" evidence="13"/>
<feature type="domain" description="Glucose-methanol-choline oxidoreductase N-terminal" evidence="16">
    <location>
        <begin position="183"/>
        <end position="272"/>
    </location>
</feature>
<organism evidence="18 19">
    <name type="scientific">Archangium minus</name>
    <dbReference type="NCBI Taxonomy" id="83450"/>
    <lineage>
        <taxon>Bacteria</taxon>
        <taxon>Pseudomonadati</taxon>
        <taxon>Myxococcota</taxon>
        <taxon>Myxococcia</taxon>
        <taxon>Myxococcales</taxon>
        <taxon>Cystobacterineae</taxon>
        <taxon>Archangiaceae</taxon>
        <taxon>Archangium</taxon>
    </lineage>
</organism>
<keyword evidence="7" id="KW-0443">Lipid metabolism</keyword>
<evidence type="ECO:0000256" key="3">
    <source>
        <dbReference type="ARBA" id="ARBA00022548"/>
    </source>
</evidence>
<dbReference type="Pfam" id="PF05199">
    <property type="entry name" value="GMC_oxred_C"/>
    <property type="match status" value="1"/>
</dbReference>
<evidence type="ECO:0000256" key="1">
    <source>
        <dbReference type="ARBA" id="ARBA00001974"/>
    </source>
</evidence>
<proteinExistence type="inferred from homology"/>
<dbReference type="PANTHER" id="PTHR47470:SF1">
    <property type="entry name" value="FAD-DEPENDENT OXIDOREDUCTASE 2 FAD BINDING DOMAIN-CONTAINING PROTEIN"/>
    <property type="match status" value="1"/>
</dbReference>
<evidence type="ECO:0000256" key="7">
    <source>
        <dbReference type="ARBA" id="ARBA00023098"/>
    </source>
</evidence>
<dbReference type="Proteomes" id="UP001611383">
    <property type="component" value="Chromosome"/>
</dbReference>
<name>A0ABY9X1E7_9BACT</name>
<evidence type="ECO:0000256" key="8">
    <source>
        <dbReference type="ARBA" id="ARBA00023166"/>
    </source>
</evidence>
<evidence type="ECO:0000313" key="19">
    <source>
        <dbReference type="Proteomes" id="UP001611383"/>
    </source>
</evidence>
<evidence type="ECO:0000256" key="11">
    <source>
        <dbReference type="ARBA" id="ARBA00038856"/>
    </source>
</evidence>
<evidence type="ECO:0000313" key="18">
    <source>
        <dbReference type="EMBL" id="WNG49222.1"/>
    </source>
</evidence>
<dbReference type="RefSeq" id="WP_395806902.1">
    <property type="nucleotide sequence ID" value="NZ_CP043494.1"/>
</dbReference>
<comment type="cofactor">
    <cofactor evidence="1">
        <name>FAD</name>
        <dbReference type="ChEBI" id="CHEBI:57692"/>
    </cofactor>
</comment>
<feature type="domain" description="Glucose-methanol-choline oxidoreductase C-terminal" evidence="17">
    <location>
        <begin position="460"/>
        <end position="516"/>
    </location>
</feature>
<dbReference type="Pfam" id="PF13450">
    <property type="entry name" value="NAD_binding_8"/>
    <property type="match status" value="1"/>
</dbReference>
<dbReference type="PANTHER" id="PTHR47470">
    <property type="entry name" value="CHOLESTEROL OXIDASE"/>
    <property type="match status" value="1"/>
</dbReference>
<evidence type="ECO:0000256" key="12">
    <source>
        <dbReference type="ARBA" id="ARBA00049645"/>
    </source>
</evidence>
<keyword evidence="5" id="KW-0274">FAD</keyword>
<evidence type="ECO:0000256" key="2">
    <source>
        <dbReference type="ARBA" id="ARBA00010790"/>
    </source>
</evidence>
<evidence type="ECO:0000256" key="9">
    <source>
        <dbReference type="ARBA" id="ARBA00023221"/>
    </source>
</evidence>
<accession>A0ABY9X1E7</accession>
<evidence type="ECO:0000256" key="10">
    <source>
        <dbReference type="ARBA" id="ARBA00023235"/>
    </source>
</evidence>
<comment type="similarity">
    <text evidence="2">Belongs to the GMC oxidoreductase family.</text>
</comment>
<comment type="pathway">
    <text evidence="12">Steroid metabolism; cholesterol degradation.</text>
</comment>
<dbReference type="EC" id="5.3.3.1" evidence="11"/>
<dbReference type="EMBL" id="CP043494">
    <property type="protein sequence ID" value="WNG49222.1"/>
    <property type="molecule type" value="Genomic_DNA"/>
</dbReference>
<gene>
    <name evidence="18" type="ORF">F0U60_37715</name>
</gene>
<keyword evidence="8" id="KW-1207">Sterol metabolism</keyword>
<keyword evidence="9" id="KW-0753">Steroid metabolism</keyword>
<evidence type="ECO:0000256" key="5">
    <source>
        <dbReference type="ARBA" id="ARBA00022827"/>
    </source>
</evidence>
<evidence type="ECO:0000256" key="13">
    <source>
        <dbReference type="ARBA" id="ARBA00049723"/>
    </source>
</evidence>
<reference evidence="18 19" key="1">
    <citation type="submission" date="2019-08" db="EMBL/GenBank/DDBJ databases">
        <title>Archangium and Cystobacter genomes.</title>
        <authorList>
            <person name="Chen I.-C.K."/>
            <person name="Wielgoss S."/>
        </authorList>
    </citation>
    <scope>NUCLEOTIDE SEQUENCE [LARGE SCALE GENOMIC DNA]</scope>
    <source>
        <strain evidence="18 19">Cbm 6</strain>
    </source>
</reference>
<keyword evidence="4" id="KW-0285">Flavoprotein</keyword>
<evidence type="ECO:0000256" key="14">
    <source>
        <dbReference type="ARBA" id="ARBA00049744"/>
    </source>
</evidence>
<keyword evidence="3" id="KW-0153">Cholesterol metabolism</keyword>
<evidence type="ECO:0000256" key="15">
    <source>
        <dbReference type="ARBA" id="ARBA00049778"/>
    </source>
</evidence>
<dbReference type="Pfam" id="PF00732">
    <property type="entry name" value="GMC_oxred_N"/>
    <property type="match status" value="1"/>
</dbReference>
<protein>
    <recommendedName>
        <fullName evidence="14">Cholesterol oxidase</fullName>
        <ecNumber evidence="13">1.1.3.6</ecNumber>
        <ecNumber evidence="11">5.3.3.1</ecNumber>
    </recommendedName>
    <alternativeName>
        <fullName evidence="15">Cholesterol isomerase</fullName>
    </alternativeName>
</protein>
<keyword evidence="6" id="KW-0560">Oxidoreductase</keyword>
<dbReference type="InterPro" id="IPR036188">
    <property type="entry name" value="FAD/NAD-bd_sf"/>
</dbReference>
<sequence length="547" mass="59773">MEFDCDWLIIGSGFGGSVSALRLTEKGYRVVMLEKGRRLQAKDFPKTNWNLKRWLWMPQLGWRGLFKMTFFRHVTVLSGVGVGGGSLVYANTLPIPKDDFFQARSWGGLADWKTELAPHYATARKMLGATVNPLRTLPDELIQQVGKDMGREDFQPTTVAIYFGQPGVTVPDPYFGGEGPERTGCNSCGGCMIGCRFNAKNSLDKNYLYLAEKRGLVIHSDTEATWVRPLPGGGYEVEALEGTSHFSRRKRRFTARQVIFSGGVLGTVDLLLKLKAHPDGLPRLSDRLGDGVRTNSEALIGVVAGKRFRDKDLSRGIAIGSILHTDAHSHLEPVRYSAGSDFFRTLMAPHVGGATVFSRLANVAGLFLRHPLKMISSWFTRDFARRSMILLYMRTLDGHLRMRRGRGLFTAGRKGLSTGLQEGPAPTANIPEASELAHRVAEKLDGMPMTMATETLMGIPTTAHILGGCCMGDSPETGAIDQQHRLFGYEGLYVVDGSAISANPGVNPSLTITALAERAMTFIPARQQVDAGTEKTEVAARPTALGA</sequence>
<evidence type="ECO:0000259" key="17">
    <source>
        <dbReference type="Pfam" id="PF05199"/>
    </source>
</evidence>
<dbReference type="InterPro" id="IPR007867">
    <property type="entry name" value="GMC_OxRtase_C"/>
</dbReference>
<evidence type="ECO:0000256" key="6">
    <source>
        <dbReference type="ARBA" id="ARBA00023002"/>
    </source>
</evidence>
<evidence type="ECO:0000259" key="16">
    <source>
        <dbReference type="Pfam" id="PF00732"/>
    </source>
</evidence>